<sequence>MNFPFRLQGSDSRRLQHLLPTQQVAYPETRDQTAPPVKENNLQVQMQSNALPAQSMSILQHGQPAYEGRPQMHQLPIETGLTTCFTGGQAGLRVEHHGVKPGLSFTFGSTQPDY</sequence>
<proteinExistence type="predicted"/>
<comment type="caution">
    <text evidence="1">The sequence shown here is derived from an EMBL/GenBank/DDBJ whole genome shotgun (WGS) entry which is preliminary data.</text>
</comment>
<dbReference type="Proteomes" id="UP000283895">
    <property type="component" value="Unassembled WGS sequence"/>
</dbReference>
<name>A0A423X357_9PEZI</name>
<reference evidence="1 2" key="1">
    <citation type="submission" date="2015-09" db="EMBL/GenBank/DDBJ databases">
        <title>Host preference determinants of Valsa canker pathogens revealed by comparative genomics.</title>
        <authorList>
            <person name="Yin Z."/>
            <person name="Huang L."/>
        </authorList>
    </citation>
    <scope>NUCLEOTIDE SEQUENCE [LARGE SCALE GENOMIC DNA]</scope>
    <source>
        <strain evidence="1 2">03-1</strain>
    </source>
</reference>
<accession>A0A423X357</accession>
<organism evidence="1 2">
    <name type="scientific">Cytospora schulzeri</name>
    <dbReference type="NCBI Taxonomy" id="448051"/>
    <lineage>
        <taxon>Eukaryota</taxon>
        <taxon>Fungi</taxon>
        <taxon>Dikarya</taxon>
        <taxon>Ascomycota</taxon>
        <taxon>Pezizomycotina</taxon>
        <taxon>Sordariomycetes</taxon>
        <taxon>Sordariomycetidae</taxon>
        <taxon>Diaporthales</taxon>
        <taxon>Cytosporaceae</taxon>
        <taxon>Cytospora</taxon>
    </lineage>
</organism>
<gene>
    <name evidence="1" type="ORF">VMCG_01786</name>
</gene>
<keyword evidence="2" id="KW-1185">Reference proteome</keyword>
<evidence type="ECO:0000313" key="2">
    <source>
        <dbReference type="Proteomes" id="UP000283895"/>
    </source>
</evidence>
<dbReference type="AlphaFoldDB" id="A0A423X357"/>
<evidence type="ECO:0000313" key="1">
    <source>
        <dbReference type="EMBL" id="ROW10333.1"/>
    </source>
</evidence>
<protein>
    <submittedName>
        <fullName evidence="1">Uncharacterized protein</fullName>
    </submittedName>
</protein>
<dbReference type="EMBL" id="LKEA01000003">
    <property type="protein sequence ID" value="ROW10333.1"/>
    <property type="molecule type" value="Genomic_DNA"/>
</dbReference>